<organism evidence="3 4">
    <name type="scientific">Frankliniella fusca</name>
    <dbReference type="NCBI Taxonomy" id="407009"/>
    <lineage>
        <taxon>Eukaryota</taxon>
        <taxon>Metazoa</taxon>
        <taxon>Ecdysozoa</taxon>
        <taxon>Arthropoda</taxon>
        <taxon>Hexapoda</taxon>
        <taxon>Insecta</taxon>
        <taxon>Pterygota</taxon>
        <taxon>Neoptera</taxon>
        <taxon>Paraneoptera</taxon>
        <taxon>Thysanoptera</taxon>
        <taxon>Terebrantia</taxon>
        <taxon>Thripoidea</taxon>
        <taxon>Thripidae</taxon>
        <taxon>Frankliniella</taxon>
    </lineage>
</organism>
<feature type="signal peptide" evidence="2">
    <location>
        <begin position="1"/>
        <end position="20"/>
    </location>
</feature>
<feature type="region of interest" description="Disordered" evidence="1">
    <location>
        <begin position="79"/>
        <end position="98"/>
    </location>
</feature>
<dbReference type="EMBL" id="JAHWGI010000182">
    <property type="protein sequence ID" value="KAK3910604.1"/>
    <property type="molecule type" value="Genomic_DNA"/>
</dbReference>
<protein>
    <submittedName>
        <fullName evidence="3">Outer membrane porin protein OmpD</fullName>
    </submittedName>
</protein>
<proteinExistence type="predicted"/>
<comment type="caution">
    <text evidence="3">The sequence shown here is derived from an EMBL/GenBank/DDBJ whole genome shotgun (WGS) entry which is preliminary data.</text>
</comment>
<feature type="compositionally biased region" description="Basic and acidic residues" evidence="1">
    <location>
        <begin position="87"/>
        <end position="98"/>
    </location>
</feature>
<dbReference type="AlphaFoldDB" id="A0AAE1GX31"/>
<name>A0AAE1GX31_9NEOP</name>
<dbReference type="Proteomes" id="UP001219518">
    <property type="component" value="Unassembled WGS sequence"/>
</dbReference>
<reference evidence="3" key="1">
    <citation type="submission" date="2021-07" db="EMBL/GenBank/DDBJ databases">
        <authorList>
            <person name="Catto M.A."/>
            <person name="Jacobson A."/>
            <person name="Kennedy G."/>
            <person name="Labadie P."/>
            <person name="Hunt B.G."/>
            <person name="Srinivasan R."/>
        </authorList>
    </citation>
    <scope>NUCLEOTIDE SEQUENCE</scope>
    <source>
        <strain evidence="3">PL_HMW_Pooled</strain>
        <tissue evidence="3">Head</tissue>
    </source>
</reference>
<evidence type="ECO:0000256" key="1">
    <source>
        <dbReference type="SAM" id="MobiDB-lite"/>
    </source>
</evidence>
<reference evidence="3" key="2">
    <citation type="journal article" date="2023" name="BMC Genomics">
        <title>Pest status, molecular evolution, and epigenetic factors derived from the genome assembly of Frankliniella fusca, a thysanopteran phytovirus vector.</title>
        <authorList>
            <person name="Catto M.A."/>
            <person name="Labadie P.E."/>
            <person name="Jacobson A.L."/>
            <person name="Kennedy G.G."/>
            <person name="Srinivasan R."/>
            <person name="Hunt B.G."/>
        </authorList>
    </citation>
    <scope>NUCLEOTIDE SEQUENCE</scope>
    <source>
        <strain evidence="3">PL_HMW_Pooled</strain>
    </source>
</reference>
<keyword evidence="4" id="KW-1185">Reference proteome</keyword>
<gene>
    <name evidence="3" type="ORF">KUF71_020418</name>
</gene>
<sequence length="132" mass="14625">MRADLAALATMLALPLLAAATASSADTASESDVVVKKTVHQMIAETLKSSGSETYQRVPSSGDPQVQFMAQRWARWLQQRAGSRSRSTRDVADIEQAPKRRDKRNLLQLLSEALLVRPQYVSEYLPEYVGGY</sequence>
<evidence type="ECO:0000313" key="4">
    <source>
        <dbReference type="Proteomes" id="UP001219518"/>
    </source>
</evidence>
<evidence type="ECO:0000256" key="2">
    <source>
        <dbReference type="SAM" id="SignalP"/>
    </source>
</evidence>
<keyword evidence="2" id="KW-0732">Signal</keyword>
<feature type="chain" id="PRO_5042131659" evidence="2">
    <location>
        <begin position="21"/>
        <end position="132"/>
    </location>
</feature>
<accession>A0AAE1GX31</accession>
<evidence type="ECO:0000313" key="3">
    <source>
        <dbReference type="EMBL" id="KAK3910604.1"/>
    </source>
</evidence>